<keyword evidence="4" id="KW-0812">Transmembrane</keyword>
<proteinExistence type="inferred from homology"/>
<dbReference type="OrthoDB" id="3631276at2759"/>
<evidence type="ECO:0000313" key="7">
    <source>
        <dbReference type="Proteomes" id="UP000005220"/>
    </source>
</evidence>
<keyword evidence="4" id="KW-0735">Signal-anchor</keyword>
<dbReference type="eggNOG" id="ENOG502QTZG">
    <property type="taxonomic scope" value="Eukaryota"/>
</dbReference>
<comment type="similarity">
    <text evidence="2">Belongs to the BMT family.</text>
</comment>
<dbReference type="Proteomes" id="UP000005220">
    <property type="component" value="Chromosome 7"/>
</dbReference>
<accession>H2AXE4</accession>
<evidence type="ECO:0000256" key="3">
    <source>
        <dbReference type="ARBA" id="ARBA00022676"/>
    </source>
</evidence>
<evidence type="ECO:0000256" key="1">
    <source>
        <dbReference type="ARBA" id="ARBA00004606"/>
    </source>
</evidence>
<dbReference type="GO" id="GO:0016020">
    <property type="term" value="C:membrane"/>
    <property type="evidence" value="ECO:0007669"/>
    <property type="project" value="UniProtKB-SubCell"/>
</dbReference>
<comment type="subcellular location">
    <subcellularLocation>
        <location evidence="1">Membrane</location>
        <topology evidence="1">Single-pass type II membrane protein</topology>
    </subcellularLocation>
</comment>
<dbReference type="InParanoid" id="H2AXE4"/>
<sequence>MNKKKLKFQKRYDELLSRYYLTYPSIINVPFELGGFLKGPEDPHVILKKKKKYEEPIIIFNMHASEDGKRRIYAFHPHRKIDPLVKFSIEDRKVRHKEKNWAPFFSYHDESENSVFSRGFIHFIYTYAPLEILKCSLNDRICEMVFEASTIEASDKNKYGDMRGGTQFVKLPTDIPQVNGKQMWLGFPKSHSSGCGCGRHYYRPMLSLLVETHGAYHLELVVPTMDFERDVLSWDLKGSYCEGVSIMSPNSIAYWEVVEQDVENEKFDDYLGFTFSESDATTKVVVLKNVLNYILDIYKEKRIRDHFEISKESDNIIGNTLQCVKDKLWDDCAKYDKTHKKG</sequence>
<evidence type="ECO:0000256" key="5">
    <source>
        <dbReference type="ARBA" id="ARBA00023316"/>
    </source>
</evidence>
<dbReference type="HOGENOM" id="CLU_880474_0_0_1"/>
<keyword evidence="3" id="KW-0328">Glycosyltransferase</keyword>
<keyword evidence="7" id="KW-1185">Reference proteome</keyword>
<reference evidence="6 7" key="1">
    <citation type="journal article" date="2011" name="Proc. Natl. Acad. Sci. U.S.A.">
        <title>Evolutionary erosion of yeast sex chromosomes by mating-type switching accidents.</title>
        <authorList>
            <person name="Gordon J.L."/>
            <person name="Armisen D."/>
            <person name="Proux-Wera E."/>
            <person name="Oheigeartaigh S.S."/>
            <person name="Byrne K.P."/>
            <person name="Wolfe K.H."/>
        </authorList>
    </citation>
    <scope>NUCLEOTIDE SEQUENCE [LARGE SCALE GENOMIC DNA]</scope>
    <source>
        <strain evidence="7">ATCC 22294 / BCRC 22015 / CBS 2517 / CECT 1963 / NBRC 1671 / NRRL Y-8276</strain>
    </source>
</reference>
<gene>
    <name evidence="6" type="primary">KAFR0G00110</name>
    <name evidence="6" type="ORF">KAFR_0G00110</name>
</gene>
<dbReference type="GeneID" id="13884535"/>
<evidence type="ECO:0000313" key="6">
    <source>
        <dbReference type="EMBL" id="CCF59044.1"/>
    </source>
</evidence>
<dbReference type="GO" id="GO:0000030">
    <property type="term" value="F:mannosyltransferase activity"/>
    <property type="evidence" value="ECO:0007669"/>
    <property type="project" value="InterPro"/>
</dbReference>
<dbReference type="InterPro" id="IPR021988">
    <property type="entry name" value="BMT1"/>
</dbReference>
<evidence type="ECO:0000256" key="4">
    <source>
        <dbReference type="ARBA" id="ARBA00022968"/>
    </source>
</evidence>
<dbReference type="STRING" id="1071382.H2AXE4"/>
<dbReference type="EMBL" id="HE650827">
    <property type="protein sequence ID" value="CCF59044.1"/>
    <property type="molecule type" value="Genomic_DNA"/>
</dbReference>
<dbReference type="RefSeq" id="XP_003958179.1">
    <property type="nucleotide sequence ID" value="XM_003958130.1"/>
</dbReference>
<protein>
    <submittedName>
        <fullName evidence="6">Uncharacterized protein</fullName>
    </submittedName>
</protein>
<name>H2AXE4_KAZAF</name>
<keyword evidence="5" id="KW-0961">Cell wall biogenesis/degradation</keyword>
<dbReference type="GO" id="GO:0071555">
    <property type="term" value="P:cell wall organization"/>
    <property type="evidence" value="ECO:0007669"/>
    <property type="project" value="UniProtKB-KW"/>
</dbReference>
<keyword evidence="3" id="KW-0808">Transferase</keyword>
<evidence type="ECO:0000256" key="2">
    <source>
        <dbReference type="ARBA" id="ARBA00009486"/>
    </source>
</evidence>
<dbReference type="Pfam" id="PF12141">
    <property type="entry name" value="BMT"/>
    <property type="match status" value="1"/>
</dbReference>
<dbReference type="AlphaFoldDB" id="H2AXE4"/>
<dbReference type="KEGG" id="kaf:KAFR_0G00110"/>
<organism evidence="6 7">
    <name type="scientific">Kazachstania africana (strain ATCC 22294 / BCRC 22015 / CBS 2517 / CECT 1963 / NBRC 1671 / NRRL Y-8276)</name>
    <name type="common">Yeast</name>
    <name type="synonym">Kluyveromyces africanus</name>
    <dbReference type="NCBI Taxonomy" id="1071382"/>
    <lineage>
        <taxon>Eukaryota</taxon>
        <taxon>Fungi</taxon>
        <taxon>Dikarya</taxon>
        <taxon>Ascomycota</taxon>
        <taxon>Saccharomycotina</taxon>
        <taxon>Saccharomycetes</taxon>
        <taxon>Saccharomycetales</taxon>
        <taxon>Saccharomycetaceae</taxon>
        <taxon>Kazachstania</taxon>
    </lineage>
</organism>